<feature type="domain" description="Cadherin" evidence="14">
    <location>
        <begin position="1574"/>
        <end position="1682"/>
    </location>
</feature>
<feature type="domain" description="Cadherin" evidence="14">
    <location>
        <begin position="2645"/>
        <end position="2752"/>
    </location>
</feature>
<dbReference type="PROSITE" id="PS00232">
    <property type="entry name" value="CADHERIN_1"/>
    <property type="match status" value="3"/>
</dbReference>
<protein>
    <recommendedName>
        <fullName evidence="14">Cadherin domain-containing protein</fullName>
    </recommendedName>
</protein>
<feature type="domain" description="Cadherin" evidence="14">
    <location>
        <begin position="2216"/>
        <end position="2326"/>
    </location>
</feature>
<feature type="domain" description="Cadherin" evidence="14">
    <location>
        <begin position="2861"/>
        <end position="2972"/>
    </location>
</feature>
<feature type="domain" description="Cadherin" evidence="14">
    <location>
        <begin position="83"/>
        <end position="153"/>
    </location>
</feature>
<feature type="domain" description="Cadherin" evidence="14">
    <location>
        <begin position="3923"/>
        <end position="4028"/>
    </location>
</feature>
<dbReference type="GO" id="GO:0007163">
    <property type="term" value="P:establishment or maintenance of cell polarity"/>
    <property type="evidence" value="ECO:0007669"/>
    <property type="project" value="UniProtKB-ARBA"/>
</dbReference>
<dbReference type="InterPro" id="IPR020894">
    <property type="entry name" value="Cadherin_CS"/>
</dbReference>
<keyword evidence="2" id="KW-1003">Cell membrane</keyword>
<keyword evidence="6" id="KW-0677">Repeat</keyword>
<feature type="domain" description="Cadherin" evidence="14">
    <location>
        <begin position="487"/>
        <end position="600"/>
    </location>
</feature>
<sequence length="4141" mass="449670">MADIMYILACTRSNGVRDPNVTALVYESTGSEFDPNSPLYKTDTTIEGINGGTDVISGVNLTIARTQATPSSVILNELVELVMLNVSNSPFGKRSFIRLKKEIDRDGTSFTSVDDLDTFEFEISCVSLKNPSETKYFLVLLEIQDINDNPPIFVNAPYTASVDESTPVGTTVYSGISATDLDAGQNKDIEYAIVAGDGSINDGSTRFEIPITSRGEIVVRQSLDFESVRSYNLNISATDKASNPAERRQATTTITISVNDVDDLGPKFVYTGCVEVDNVCFNPTYSTSVTSGSTVSSFSALPPGYQNRFQVSTQQVSGSANQYQAIITQTSPLDRSQVPELELFIEGRETQTHRYSKRATIKITIAAANNNNPVLTVPFQGFIYENSPVGTIPRNSDGSNLLKISVTDPDLISGETGTYTYTVGGTSLFRVNSEGYVEAASVTNYETNSVVTFSVTGTEVGTQNPRGGSVQVTVNVRDLNDNSPVFEAPRYTDTIVEGDYTTSNQVLLDVKATDDDSGAFGDIAYTIQSVSNNGASKFTIQPSSQQGQATISCVGTVAEGEIYVIMVQATDQGQPIAERRSNSVPVEVTVTPLGTRPPVIDSAAFTISVSEAVPLSSSLWTVPARDPEGLPLTFTITAGNNNSDFIINSTTGELRTARRLNREGTPQYTLNIQIQDQSGLTAQTTLTIIVQDVNDNNPVFIPTSYTFSVFEGRTNEPVGTVTATDSDTGANALVNYQISPYSSTDSANLFFITSTGAITTATALDYEVKQRHVILVLGTDGGVSSRTGTATVTINVQDVQDVIPLFTETNIERSIPEGQPTGTSVAQVLAIDQDTVDSITYKFSTGDFTVFNINSNSGVITNNQLLQYETRSRYVFTVTTAEGESSNALSATATVTINIQDINNYPPVIQPVSSNLQFLENIPVGMELLSSITVTDADAPNTANSRITFRITSVTSSATVQNPNLLQWFYINPDTGKITLARSFQQDPGVTSYNIVVNVQDGGVPPLSASTTVTITVIRNTAPFFPAPKTITVTIPNTQNIGSEVITYIATDNDARPEFNQVTYSMVTDTIAASLFRLEPTSGRITLVSSLTADDAPRYLLTITATDNGGLSDTGTVTVSVNRNLNDPQWLPTGGPYSATVNVTENRPVLETVYTLSTQDLDVQVPFNTRIYSILSTSSAAQHFQISSQGNVQIIRSLANDRAVNQYVLTIQLRDGGNREAAKQFTLTVNVIRNTNPPVFFDTSYYKEIEETLAVGTSILRVQASDQDPEVRIITYTLLANSAGNNLFSMEQGTGIIRVKSALTGDPTVTFNMVAIATDGGSPSQSANAMVTIKVNRNRNTPLWNSLNYQATILETHTVALPLTLSPTGLSASDSDAQPPNNVVNYRLTAIFARRGSTVYANEQGNFAVSSTGQVTVRSPLMGLTATEYVLYVEAYDLGDPSRVSSSNATVTINVQRNRAPVFLQTSYTFDMNEDATVNPQTVVGQVLANDPDNGIPEFNTLSYAIENIGIGSPNAYLAIYSNGRITLQNIVSGIQDKEFRFLVRVSDNGVPSLTDEAVVTVNIKRNLWTPAFNPRNYAITIQETLSVGSEIGVTVAATDQDLSAPNNQVVYSANGDQNAIRYIDIDKTSGKVLVKQPLYTGTSSQYILTVRVADRATPPLESQETATVTITVERNQFPPVFRNLPRTQSLPRTAGFGFSVYTVFANDSDIRSPFNVVSYSLVTGTNQFQIDQTTGQITLQTNSLTQTEYDLTVEARDGADIPRRSYSTLTLTVDSNLEKPVWVYPGASLSYEATATIYETHDYVTSVFSFSANDVDSVSPYNTVRYVVEGNGNAPNFFTVADNGQTFLKTSLLQRTETKFVLLVRAEDGGKPPRHADNKARLTINVIRNNNAPQWQNPMATTLVSQQAGIGQTVGNALLATDSDTFFNVVRYEIIGDGDSTAFFTIANPANGQITVANSLASSSDLVYYIRVRAYDNGVQAKDNVTVVTVTVERNNFAPEITSPTVSERIPETQDLGVTIATVTARDRDTQSPHNVIRFQMFASTPASDYFGIDSQTGNIFVKRDLTLDTSNRYLMYVQAYDIGSPSKTSATNATVTIDIYRNLRDPFFSGGPFAANIPETSVIGTSVLQINFGDSDTDAPFNTVTVSAIGDDKALTYFRLDNNNQIVVNSDLKADSDTQYLMRILAQDGGSPPRTATTVATITVQRNINSPVFERQSYNETILETRQLGLSFLQVKATDGDTRAPYNEVRYFMSTDAGSTLGAQYFMVDDVTGDISLRQSPMLDNARTIDYTFTVNAVDRGGRSATIPASVRVTVIRNTNAPVFTNLPNANQINHHTSIGTQVFPVSARDPDPGVFGQLTYSLTGDGESTSVFNISPTSGVITLQQSLFSQTSSLYTLRVRVQDGGSPRKKAMNTLTLNVQRNFETPRFVSNSFTFTIKENEPIGFSVGQIVATDADSAPPNNLVEYYFVGSTPSQRFLIDSRTGIITIRKDLTTEETPSSYSFRVQARDSGSPQRLSQEIPLTINVQRNDYDPLLGNLPFSVTIPANANQFSTVYTVNSTDADTVLDFQRREYDIIGDDAATSLFAVDPTAGRITISSPLTSDPAVQYRVRVRVRDFGTPRRSSTSLLLVNVTRNLNAPQFNPTQYSATILETQTLGSSIRQVSSSDLDTTAPNNVPTYSLSVNALALQYFQVNPSTAVISLYKDLRDDTATSYTLTVTVADNGSPSLAGTNTATVTVQVNRNLQPPRFINAPYSSTITRLVTDNTPLPGVTVFTSDNDTVSPFRDVTVSVIGDDSAASLFDLLGSSVRVRNAANLAADTANTYKLRLLAEDGGSPKKTATTTIDITVRRNMVPPQFNPTAYNATILENYPVGSEIVTVSATDSDPQPPNNQFKYSITGDTTAMTYFYINPDSGRISLKQSFKGTGVNQFRLQVTATDEGTPPLSGQAIVTVDVAIDDTLRFTQLQPYIASIDENDPVDRGFITVIATPQPNIKYSIVGFSDSPDYFKIDENTGVISVKTDLRSDLSKRNTYLIQVRAEKQFPNELQSVENLVNVTVLRNINPPVFNSTQYQANINEKYGLGQSVVQVFATDLDTQDVLLYSIIDQAGETEPFYMAPSTGIINLKQLLTGTTKTRYAFTVQVRDQSKPEKFGQSTVVINVRRNSQSPVIERTPYGAAINYNQAPGPVYTTSARDPDLTGTLTYEVIGYFSAPGYFTVNSNGEVILLSSLASDTALSYTLGLAAYDSDYPNDKAYANVTITVNRNPNAPNFTNPSYSITVTESFPLAVSLIQVSGQDADQHVVEYILESSNPIDGTQFFYLNPSTGVLTVSRPLTETGTQTFTLQVRLRDNGIPARSSATTAPVTIFITRNNNGPIFAGTFTTSINETTPTNTAVLTVTATDSDPNTSPYGQLRYRIIGDGDFTQFFDINPTTGSISVRRSLTSQDVALYQGRIVAEDGGSPPRSATATAIINILRNLNAPVFNPKSYTVTIDETHLVGVDIVMVTATDADQIRPNNEIIFEMSDTTPNLNDAGLNYFSIRTENNRGLISITLPLYTDNLNTAVYTFSVRARDNGSPTRFSVDAATVTITVYRNLFPPIFQGEPYTASLNFNSPSGSTVRQVNATDADAQSPHNTVTFSIIGDGTAQTLFSINPATGLISTRQSLQNNNVERSSILVMARDGGTPSLTATSTVSVTIARNLNAPKWTLSTYTVNITETKDLGTSIAALSTRDDDVEAPYNTRITTLTGDTNMMQFFSLSENGQLSVKKQLTSTNIRTFTGTVSLRDGGNPPLTPTGVQTATITVYVTKNDHTPYFINEPYSKDLEGTIQLGASVFQVTARDDDRLLFGSVRYKIIGDDLAPTYFQIDENSGMIFTKNALSGVNQNQFKVRVEAFDGGSPSKTNVSVVTLTVKSNNQRPIFNQQSYFAHIPETHSLGQRIIAVTANDSNALTPFRDITYSLVGDGTATVYFQFDSSTGVVSLRQSLQPDTASTYNLRILGSDGGCPPRTDTATVIISVQRNLNAPAFDRRIYYGTVLEQDRIGRPFSKVTATDSDRQISATDDDDGYDGDILFDIQSVSNNGNGKFKLEQDRLNTNANIICSGTLNRGETYVIMVRASDQALQMDRRRSSSVPVEVKVVP</sequence>
<feature type="domain" description="Cadherin" evidence="14">
    <location>
        <begin position="2753"/>
        <end position="2860"/>
    </location>
</feature>
<evidence type="ECO:0000256" key="13">
    <source>
        <dbReference type="PROSITE-ProRule" id="PRU00043"/>
    </source>
</evidence>
<feature type="domain" description="Cadherin" evidence="14">
    <location>
        <begin position="1897"/>
        <end position="2007"/>
    </location>
</feature>
<feature type="domain" description="Cadherin" evidence="14">
    <location>
        <begin position="807"/>
        <end position="909"/>
    </location>
</feature>
<dbReference type="PANTHER" id="PTHR24026:SF126">
    <property type="entry name" value="PROTOCADHERIN FAT 4"/>
    <property type="match status" value="1"/>
</dbReference>
<organism evidence="15 16">
    <name type="scientific">Magallana gigas</name>
    <name type="common">Pacific oyster</name>
    <name type="synonym">Crassostrea gigas</name>
    <dbReference type="NCBI Taxonomy" id="29159"/>
    <lineage>
        <taxon>Eukaryota</taxon>
        <taxon>Metazoa</taxon>
        <taxon>Spiralia</taxon>
        <taxon>Lophotrochozoa</taxon>
        <taxon>Mollusca</taxon>
        <taxon>Bivalvia</taxon>
        <taxon>Autobranchia</taxon>
        <taxon>Pteriomorphia</taxon>
        <taxon>Ostreida</taxon>
        <taxon>Ostreoidea</taxon>
        <taxon>Ostreidae</taxon>
        <taxon>Magallana</taxon>
    </lineage>
</organism>
<dbReference type="GO" id="GO:0005886">
    <property type="term" value="C:plasma membrane"/>
    <property type="evidence" value="ECO:0007669"/>
    <property type="project" value="UniProtKB-SubCell"/>
</dbReference>
<keyword evidence="5" id="KW-0732">Signal</keyword>
<dbReference type="CDD" id="cd11304">
    <property type="entry name" value="Cadherin_repeat"/>
    <property type="match status" value="35"/>
</dbReference>
<dbReference type="PRINTS" id="PR00205">
    <property type="entry name" value="CADHERIN"/>
</dbReference>
<keyword evidence="12" id="KW-0325">Glycoprotein</keyword>
<dbReference type="FunFam" id="2.60.40.60:FF:000013">
    <property type="entry name" value="Cadherin EGF LAG seven-pass G-type receptor"/>
    <property type="match status" value="1"/>
</dbReference>
<feature type="domain" description="Cadherin" evidence="14">
    <location>
        <begin position="2972"/>
        <end position="3069"/>
    </location>
</feature>
<dbReference type="GO" id="GO:0007156">
    <property type="term" value="P:homophilic cell adhesion via plasma membrane adhesion molecules"/>
    <property type="evidence" value="ECO:0007669"/>
    <property type="project" value="InterPro"/>
</dbReference>
<feature type="domain" description="Cadherin" evidence="14">
    <location>
        <begin position="3603"/>
        <end position="3708"/>
    </location>
</feature>
<feature type="domain" description="Cadherin" evidence="14">
    <location>
        <begin position="154"/>
        <end position="268"/>
    </location>
</feature>
<keyword evidence="16" id="KW-1185">Reference proteome</keyword>
<evidence type="ECO:0000256" key="6">
    <source>
        <dbReference type="ARBA" id="ARBA00022737"/>
    </source>
</evidence>
<dbReference type="FunFam" id="2.60.40.60:FF:000033">
    <property type="entry name" value="FAT atypical cadherin 1"/>
    <property type="match status" value="3"/>
</dbReference>
<proteinExistence type="predicted"/>
<feature type="domain" description="Cadherin" evidence="14">
    <location>
        <begin position="2432"/>
        <end position="2538"/>
    </location>
</feature>
<feature type="domain" description="Cadherin" evidence="14">
    <location>
        <begin position="1683"/>
        <end position="1783"/>
    </location>
</feature>
<feature type="domain" description="Cadherin" evidence="14">
    <location>
        <begin position="910"/>
        <end position="1025"/>
    </location>
</feature>
<feature type="domain" description="Cadherin" evidence="14">
    <location>
        <begin position="701"/>
        <end position="806"/>
    </location>
</feature>
<feature type="domain" description="Cadherin" evidence="14">
    <location>
        <begin position="1790"/>
        <end position="1896"/>
    </location>
</feature>
<dbReference type="Pfam" id="PF00028">
    <property type="entry name" value="Cadherin"/>
    <property type="match status" value="25"/>
</dbReference>
<keyword evidence="9" id="KW-1133">Transmembrane helix</keyword>
<name>A0A8W8I323_MAGGI</name>
<evidence type="ECO:0000256" key="11">
    <source>
        <dbReference type="ARBA" id="ARBA00023157"/>
    </source>
</evidence>
<dbReference type="SUPFAM" id="SSF49313">
    <property type="entry name" value="Cadherin-like"/>
    <property type="match status" value="36"/>
</dbReference>
<dbReference type="Gene3D" id="2.60.40.60">
    <property type="entry name" value="Cadherins"/>
    <property type="match status" value="36"/>
</dbReference>
<evidence type="ECO:0000313" key="15">
    <source>
        <dbReference type="EnsemblMetazoa" id="G1232.1:cds"/>
    </source>
</evidence>
<evidence type="ECO:0000256" key="10">
    <source>
        <dbReference type="ARBA" id="ARBA00023136"/>
    </source>
</evidence>
<comment type="subcellular location">
    <subcellularLocation>
        <location evidence="1">Cell membrane</location>
        <topology evidence="1">Single-pass membrane protein</topology>
    </subcellularLocation>
</comment>
<feature type="domain" description="Cadherin" evidence="14">
    <location>
        <begin position="2003"/>
        <end position="2110"/>
    </location>
</feature>
<keyword evidence="3" id="KW-0245">EGF-like domain</keyword>
<feature type="domain" description="Cadherin" evidence="14">
    <location>
        <begin position="601"/>
        <end position="700"/>
    </location>
</feature>
<keyword evidence="11" id="KW-1015">Disulfide bond</keyword>
<dbReference type="PROSITE" id="PS50268">
    <property type="entry name" value="CADHERIN_2"/>
    <property type="match status" value="38"/>
</dbReference>
<feature type="domain" description="Cadherin" evidence="14">
    <location>
        <begin position="3818"/>
        <end position="3922"/>
    </location>
</feature>
<feature type="domain" description="Cadherin" evidence="14">
    <location>
        <begin position="3709"/>
        <end position="3817"/>
    </location>
</feature>
<evidence type="ECO:0000256" key="8">
    <source>
        <dbReference type="ARBA" id="ARBA00022889"/>
    </source>
</evidence>
<feature type="domain" description="Cadherin" evidence="14">
    <location>
        <begin position="3173"/>
        <end position="3273"/>
    </location>
</feature>
<feature type="domain" description="Cadherin" evidence="14">
    <location>
        <begin position="3379"/>
        <end position="3485"/>
    </location>
</feature>
<keyword evidence="7 13" id="KW-0106">Calcium</keyword>
<feature type="domain" description="Cadherin" evidence="14">
    <location>
        <begin position="3070"/>
        <end position="3172"/>
    </location>
</feature>
<keyword evidence="8" id="KW-0130">Cell adhesion</keyword>
<dbReference type="FunFam" id="2.60.40.60:FF:000058">
    <property type="entry name" value="FAT atypical cadherin 3"/>
    <property type="match status" value="1"/>
</dbReference>
<dbReference type="FunFam" id="2.60.40.60:FF:000116">
    <property type="entry name" value="Dachsous cadherin-related 2"/>
    <property type="match status" value="2"/>
</dbReference>
<dbReference type="PANTHER" id="PTHR24026">
    <property type="entry name" value="FAT ATYPICAL CADHERIN-RELATED"/>
    <property type="match status" value="1"/>
</dbReference>
<feature type="domain" description="Cadherin" evidence="14">
    <location>
        <begin position="3274"/>
        <end position="3379"/>
    </location>
</feature>
<feature type="domain" description="Cadherin" evidence="14">
    <location>
        <begin position="274"/>
        <end position="375"/>
    </location>
</feature>
<feature type="domain" description="Cadherin" evidence="14">
    <location>
        <begin position="2327"/>
        <end position="2431"/>
    </location>
</feature>
<evidence type="ECO:0000256" key="5">
    <source>
        <dbReference type="ARBA" id="ARBA00022729"/>
    </source>
</evidence>
<feature type="domain" description="Cadherin" evidence="14">
    <location>
        <begin position="1345"/>
        <end position="1463"/>
    </location>
</feature>
<dbReference type="GO" id="GO:0005509">
    <property type="term" value="F:calcium ion binding"/>
    <property type="evidence" value="ECO:0007669"/>
    <property type="project" value="UniProtKB-UniRule"/>
</dbReference>
<evidence type="ECO:0000256" key="2">
    <source>
        <dbReference type="ARBA" id="ARBA00022475"/>
    </source>
</evidence>
<feature type="domain" description="Cadherin" evidence="14">
    <location>
        <begin position="375"/>
        <end position="486"/>
    </location>
</feature>
<dbReference type="SMART" id="SM00112">
    <property type="entry name" value="CA"/>
    <property type="match status" value="37"/>
</dbReference>
<evidence type="ECO:0000313" key="16">
    <source>
        <dbReference type="Proteomes" id="UP000005408"/>
    </source>
</evidence>
<evidence type="ECO:0000256" key="3">
    <source>
        <dbReference type="ARBA" id="ARBA00022536"/>
    </source>
</evidence>
<evidence type="ECO:0000256" key="9">
    <source>
        <dbReference type="ARBA" id="ARBA00022989"/>
    </source>
</evidence>
<feature type="domain" description="Cadherin" evidence="14">
    <location>
        <begin position="2111"/>
        <end position="2215"/>
    </location>
</feature>
<dbReference type="InterPro" id="IPR002126">
    <property type="entry name" value="Cadherin-like_dom"/>
</dbReference>
<dbReference type="FunFam" id="2.60.40.60:FF:000020">
    <property type="entry name" value="Dachsous cadherin-related 1b"/>
    <property type="match status" value="1"/>
</dbReference>
<reference evidence="15" key="1">
    <citation type="submission" date="2022-08" db="UniProtKB">
        <authorList>
            <consortium name="EnsemblMetazoa"/>
        </authorList>
    </citation>
    <scope>IDENTIFICATION</scope>
    <source>
        <strain evidence="15">05x7-T-G4-1.051#20</strain>
    </source>
</reference>
<evidence type="ECO:0000256" key="7">
    <source>
        <dbReference type="ARBA" id="ARBA00022837"/>
    </source>
</evidence>
<evidence type="ECO:0000256" key="12">
    <source>
        <dbReference type="ARBA" id="ARBA00023180"/>
    </source>
</evidence>
<feature type="domain" description="Cadherin" evidence="14">
    <location>
        <begin position="2539"/>
        <end position="2644"/>
    </location>
</feature>
<feature type="domain" description="Cadherin" evidence="14">
    <location>
        <begin position="1027"/>
        <end position="1134"/>
    </location>
</feature>
<feature type="domain" description="Cadherin" evidence="14">
    <location>
        <begin position="1241"/>
        <end position="1344"/>
    </location>
</feature>
<evidence type="ECO:0000259" key="14">
    <source>
        <dbReference type="PROSITE" id="PS50268"/>
    </source>
</evidence>
<keyword evidence="4" id="KW-0812">Transmembrane</keyword>
<dbReference type="InterPro" id="IPR015919">
    <property type="entry name" value="Cadherin-like_sf"/>
</dbReference>
<evidence type="ECO:0000256" key="1">
    <source>
        <dbReference type="ARBA" id="ARBA00004162"/>
    </source>
</evidence>
<dbReference type="Proteomes" id="UP000005408">
    <property type="component" value="Unassembled WGS sequence"/>
</dbReference>
<feature type="domain" description="Cadherin" evidence="14">
    <location>
        <begin position="1464"/>
        <end position="1573"/>
    </location>
</feature>
<feature type="domain" description="Cadherin" evidence="14">
    <location>
        <begin position="3486"/>
        <end position="3602"/>
    </location>
</feature>
<dbReference type="EnsemblMetazoa" id="G1232.1">
    <property type="protein sequence ID" value="G1232.1:cds"/>
    <property type="gene ID" value="G1232"/>
</dbReference>
<keyword evidence="10" id="KW-0472">Membrane</keyword>
<evidence type="ECO:0000256" key="4">
    <source>
        <dbReference type="ARBA" id="ARBA00022692"/>
    </source>
</evidence>
<accession>A0A8W8I323</accession>
<feature type="domain" description="Cadherin" evidence="14">
    <location>
        <begin position="4029"/>
        <end position="4139"/>
    </location>
</feature>
<feature type="domain" description="Cadherin" evidence="14">
    <location>
        <begin position="1135"/>
        <end position="1240"/>
    </location>
</feature>